<dbReference type="InterPro" id="IPR020845">
    <property type="entry name" value="AMP-binding_CS"/>
</dbReference>
<evidence type="ECO:0000313" key="6">
    <source>
        <dbReference type="Proteomes" id="UP001230188"/>
    </source>
</evidence>
<feature type="transmembrane region" description="Helical" evidence="3">
    <location>
        <begin position="1012"/>
        <end position="1036"/>
    </location>
</feature>
<feature type="domain" description="AMP-dependent synthetase/ligase" evidence="4">
    <location>
        <begin position="28"/>
        <end position="383"/>
    </location>
</feature>
<dbReference type="PANTHER" id="PTHR43201:SF8">
    <property type="entry name" value="ACYL-COA SYNTHETASE FAMILY MEMBER 3"/>
    <property type="match status" value="1"/>
</dbReference>
<keyword evidence="3" id="KW-0472">Membrane</keyword>
<evidence type="ECO:0000256" key="1">
    <source>
        <dbReference type="ARBA" id="ARBA00006432"/>
    </source>
</evidence>
<evidence type="ECO:0000256" key="3">
    <source>
        <dbReference type="SAM" id="Phobius"/>
    </source>
</evidence>
<feature type="transmembrane region" description="Helical" evidence="3">
    <location>
        <begin position="716"/>
        <end position="735"/>
    </location>
</feature>
<dbReference type="PROSITE" id="PS00455">
    <property type="entry name" value="AMP_BINDING"/>
    <property type="match status" value="1"/>
</dbReference>
<feature type="transmembrane region" description="Helical" evidence="3">
    <location>
        <begin position="1048"/>
        <end position="1072"/>
    </location>
</feature>
<dbReference type="EMBL" id="JAQMWT010000216">
    <property type="protein sequence ID" value="KAJ8607475.1"/>
    <property type="molecule type" value="Genomic_DNA"/>
</dbReference>
<dbReference type="Gene3D" id="3.40.50.12780">
    <property type="entry name" value="N-terminal domain of ligase-like"/>
    <property type="match status" value="1"/>
</dbReference>
<dbReference type="Pfam" id="PF00501">
    <property type="entry name" value="AMP-binding"/>
    <property type="match status" value="1"/>
</dbReference>
<keyword evidence="6" id="KW-1185">Reference proteome</keyword>
<proteinExistence type="inferred from homology"/>
<dbReference type="PANTHER" id="PTHR43201">
    <property type="entry name" value="ACYL-COA SYNTHETASE"/>
    <property type="match status" value="1"/>
</dbReference>
<comment type="similarity">
    <text evidence="1">Belongs to the ATP-dependent AMP-binding enzyme family.</text>
</comment>
<dbReference type="InterPro" id="IPR000873">
    <property type="entry name" value="AMP-dep_synth/lig_dom"/>
</dbReference>
<comment type="caution">
    <text evidence="5">The sequence shown here is derived from an EMBL/GenBank/DDBJ whole genome shotgun (WGS) entry which is preliminary data.</text>
</comment>
<feature type="transmembrane region" description="Helical" evidence="3">
    <location>
        <begin position="1092"/>
        <end position="1113"/>
    </location>
</feature>
<reference evidence="5" key="1">
    <citation type="submission" date="2023-01" db="EMBL/GenBank/DDBJ databases">
        <title>Metagenome sequencing of chrysophaentin producing Chrysophaeum taylorii.</title>
        <authorList>
            <person name="Davison J."/>
            <person name="Bewley C."/>
        </authorList>
    </citation>
    <scope>NUCLEOTIDE SEQUENCE</scope>
    <source>
        <strain evidence="5">NIES-1699</strain>
    </source>
</reference>
<feature type="transmembrane region" description="Helical" evidence="3">
    <location>
        <begin position="751"/>
        <end position="769"/>
    </location>
</feature>
<feature type="transmembrane region" description="Helical" evidence="3">
    <location>
        <begin position="930"/>
        <end position="954"/>
    </location>
</feature>
<dbReference type="Proteomes" id="UP001230188">
    <property type="component" value="Unassembled WGS sequence"/>
</dbReference>
<feature type="region of interest" description="Disordered" evidence="2">
    <location>
        <begin position="1185"/>
        <end position="1206"/>
    </location>
</feature>
<keyword evidence="3" id="KW-1133">Transmembrane helix</keyword>
<dbReference type="Pfam" id="PF23562">
    <property type="entry name" value="AMP-binding_C_3"/>
    <property type="match status" value="1"/>
</dbReference>
<organism evidence="5 6">
    <name type="scientific">Chrysophaeum taylorii</name>
    <dbReference type="NCBI Taxonomy" id="2483200"/>
    <lineage>
        <taxon>Eukaryota</taxon>
        <taxon>Sar</taxon>
        <taxon>Stramenopiles</taxon>
        <taxon>Ochrophyta</taxon>
        <taxon>Pelagophyceae</taxon>
        <taxon>Pelagomonadales</taxon>
        <taxon>Pelagomonadaceae</taxon>
        <taxon>Chrysophaeum</taxon>
    </lineage>
</organism>
<evidence type="ECO:0000256" key="2">
    <source>
        <dbReference type="SAM" id="MobiDB-lite"/>
    </source>
</evidence>
<feature type="transmembrane region" description="Helical" evidence="3">
    <location>
        <begin position="781"/>
        <end position="798"/>
    </location>
</feature>
<dbReference type="SUPFAM" id="SSF56801">
    <property type="entry name" value="Acetyl-CoA synthetase-like"/>
    <property type="match status" value="1"/>
</dbReference>
<sequence>MDTPQVFASFPAALVAQAAVDATFATVWSQHNGVERRLTFKQFSAAVASGAQALKQQQISGRVAFLAKGTLDFYVAIVSVQAVGATPVLLNWRQPVDALAGMIDDARATILAVGAPYRELGKELASCVRQVLSIDGATTTTTTKEEMPWTWNTDDDDGGGGGALFRIARNPKARRDEVEAAIFFTSGSTSRPKPVLHTNETLLWTAENFVFPTSTMTTTLCFMPNFHVLMCFQNFWLPMTRGIGVSIHGADATDPITADLLLRAATDLRPSTIDTVPFIMSEWSLMRLEALAPLAACEAVRSGGAPLSTAVCERLVDAEIRVQTHYGQTEAPGMQLLTVPDAAPDEIAVFQPPWMVVEIKLDGCGEEGELLIRGCKGSSPGYLKAGTLIPGSSRVDEHGWHHTGDVFKRVVTRSGGVGVAHVSRVDDTILLSTGEMFNPIPIEAAIVDYAARHNLKISRLVVLGKDHPSPFLVVEPAAAAALPSDPSFKELLWPGVEAANATQVEYARIKRGHVLVLVDDVLPHSAKGNVIRKRAEASFAEQLGRMAEEAIAEGVDWDALRRLAFEAGFGDDVDAYLAEKGARGDDLSVIGVDSLGIRSLVSRAVIEGERIGDNVKAWTVTCVVFVHWYRPVWLQDGAPGVGALSVFYDASVGSKYRAVSWSVQYAVTCAGFIGSLYRDVGLTASLSALVFSIGYTEGLRDGDARIVRFTKREPSLLVLIVFMKTVVFLVSAYAYDHAWLPDCLNVNPPSNIVWFLYCLFLYRIILRLFQTLPLPPSFERQRWRALGVTASFAVLYLINLNRQTAQLNSNTPFLPSWLNIVLNVVFNPGAFLLGSNVQSTGDLSADNLVFWPKVGDGSSYRGYTYAYLRTGETKTSIKESVVWDDGKLFLLFPPWLLGYYFGEPIITLCKRLLPPSRKTTTTTTTTTASSSLIVSGNTAAAACVAAAFSLNWLLGTTYITWLAQGTPAPFASHPNRIHTDDWPPGLPHWIWQPSPDGERDGLVDWNPKWARVFYLTFDMGANLFIALLIIAACAVVPWRAARCGNAALGKYILMQTWPTAYFVWLLYVVSWLGRTFGPANFLVKLLQLSLLVGWPFCFVYLIGPFFTAISVAIPKFVLWFGETATSPQLLLADSRSYLRALPKNLRAWFENYAFELRRDVGLLCRCARDLINYAALGPKITPRLDGDDRSPAAGASEGDKLIADPFNRHSDEYGALASRV</sequence>
<name>A0AAD7UIS9_9STRA</name>
<gene>
    <name evidence="5" type="ORF">CTAYLR_009435</name>
</gene>
<accession>A0AAD7UIS9</accession>
<keyword evidence="3" id="KW-0812">Transmembrane</keyword>
<dbReference type="AlphaFoldDB" id="A0AAD7UIS9"/>
<feature type="compositionally biased region" description="Basic and acidic residues" evidence="2">
    <location>
        <begin position="1197"/>
        <end position="1206"/>
    </location>
</feature>
<dbReference type="GO" id="GO:0031956">
    <property type="term" value="F:medium-chain fatty acid-CoA ligase activity"/>
    <property type="evidence" value="ECO:0007669"/>
    <property type="project" value="TreeGrafter"/>
</dbReference>
<dbReference type="InterPro" id="IPR042099">
    <property type="entry name" value="ANL_N_sf"/>
</dbReference>
<dbReference type="GO" id="GO:0006631">
    <property type="term" value="P:fatty acid metabolic process"/>
    <property type="evidence" value="ECO:0007669"/>
    <property type="project" value="TreeGrafter"/>
</dbReference>
<evidence type="ECO:0000259" key="4">
    <source>
        <dbReference type="Pfam" id="PF00501"/>
    </source>
</evidence>
<protein>
    <recommendedName>
        <fullName evidence="4">AMP-dependent synthetase/ligase domain-containing protein</fullName>
    </recommendedName>
</protein>
<evidence type="ECO:0000313" key="5">
    <source>
        <dbReference type="EMBL" id="KAJ8607475.1"/>
    </source>
</evidence>